<feature type="region of interest" description="Disordered" evidence="1">
    <location>
        <begin position="1"/>
        <end position="90"/>
    </location>
</feature>
<feature type="compositionally biased region" description="Basic and acidic residues" evidence="1">
    <location>
        <begin position="215"/>
        <end position="231"/>
    </location>
</feature>
<feature type="compositionally biased region" description="Polar residues" evidence="1">
    <location>
        <begin position="327"/>
        <end position="340"/>
    </location>
</feature>
<name>E0VWW1_PEDHC</name>
<feature type="compositionally biased region" description="Polar residues" evidence="1">
    <location>
        <begin position="974"/>
        <end position="986"/>
    </location>
</feature>
<feature type="compositionally biased region" description="Low complexity" evidence="1">
    <location>
        <begin position="300"/>
        <end position="316"/>
    </location>
</feature>
<evidence type="ECO:0000313" key="4">
    <source>
        <dbReference type="Proteomes" id="UP000009046"/>
    </source>
</evidence>
<dbReference type="GeneID" id="8235843"/>
<dbReference type="EMBL" id="DS235824">
    <property type="protein sequence ID" value="EEB17867.1"/>
    <property type="molecule type" value="Genomic_DNA"/>
</dbReference>
<feature type="compositionally biased region" description="Polar residues" evidence="1">
    <location>
        <begin position="933"/>
        <end position="945"/>
    </location>
</feature>
<feature type="compositionally biased region" description="Low complexity" evidence="1">
    <location>
        <begin position="987"/>
        <end position="1015"/>
    </location>
</feature>
<dbReference type="AlphaFoldDB" id="E0VWW1"/>
<dbReference type="EnsemblMetazoa" id="PHUM491660-RA">
    <property type="protein sequence ID" value="PHUM491660-PA"/>
    <property type="gene ID" value="PHUM491660"/>
</dbReference>
<feature type="region of interest" description="Disordered" evidence="1">
    <location>
        <begin position="377"/>
        <end position="396"/>
    </location>
</feature>
<dbReference type="Proteomes" id="UP000009046">
    <property type="component" value="Unassembled WGS sequence"/>
</dbReference>
<evidence type="ECO:0000313" key="2">
    <source>
        <dbReference type="EMBL" id="EEB17867.1"/>
    </source>
</evidence>
<dbReference type="InParanoid" id="E0VWW1"/>
<feature type="region of interest" description="Disordered" evidence="1">
    <location>
        <begin position="455"/>
        <end position="486"/>
    </location>
</feature>
<accession>E0VWW1</accession>
<feature type="compositionally biased region" description="Basic and acidic residues" evidence="1">
    <location>
        <begin position="270"/>
        <end position="284"/>
    </location>
</feature>
<feature type="compositionally biased region" description="Basic and acidic residues" evidence="1">
    <location>
        <begin position="12"/>
        <end position="23"/>
    </location>
</feature>
<proteinExistence type="predicted"/>
<organism>
    <name type="scientific">Pediculus humanus subsp. corporis</name>
    <name type="common">Body louse</name>
    <dbReference type="NCBI Taxonomy" id="121224"/>
    <lineage>
        <taxon>Eukaryota</taxon>
        <taxon>Metazoa</taxon>
        <taxon>Ecdysozoa</taxon>
        <taxon>Arthropoda</taxon>
        <taxon>Hexapoda</taxon>
        <taxon>Insecta</taxon>
        <taxon>Pterygota</taxon>
        <taxon>Neoptera</taxon>
        <taxon>Paraneoptera</taxon>
        <taxon>Psocodea</taxon>
        <taxon>Troctomorpha</taxon>
        <taxon>Phthiraptera</taxon>
        <taxon>Anoplura</taxon>
        <taxon>Pediculidae</taxon>
        <taxon>Pediculus</taxon>
    </lineage>
</organism>
<reference evidence="3" key="3">
    <citation type="submission" date="2021-02" db="UniProtKB">
        <authorList>
            <consortium name="EnsemblMetazoa"/>
        </authorList>
    </citation>
    <scope>IDENTIFICATION</scope>
    <source>
        <strain evidence="3">USDA</strain>
    </source>
</reference>
<feature type="compositionally biased region" description="Polar residues" evidence="1">
    <location>
        <begin position="182"/>
        <end position="191"/>
    </location>
</feature>
<keyword evidence="4" id="KW-1185">Reference proteome</keyword>
<dbReference type="eggNOG" id="ENOG502SBKY">
    <property type="taxonomic scope" value="Eukaryota"/>
</dbReference>
<feature type="compositionally biased region" description="Basic and acidic residues" evidence="1">
    <location>
        <begin position="809"/>
        <end position="824"/>
    </location>
</feature>
<feature type="region of interest" description="Disordered" evidence="1">
    <location>
        <begin position="902"/>
        <end position="1023"/>
    </location>
</feature>
<evidence type="ECO:0000313" key="3">
    <source>
        <dbReference type="EnsemblMetazoa" id="PHUM491660-PA"/>
    </source>
</evidence>
<feature type="region of interest" description="Disordered" evidence="1">
    <location>
        <begin position="102"/>
        <end position="370"/>
    </location>
</feature>
<feature type="region of interest" description="Disordered" evidence="1">
    <location>
        <begin position="656"/>
        <end position="862"/>
    </location>
</feature>
<feature type="compositionally biased region" description="Basic and acidic residues" evidence="1">
    <location>
        <begin position="677"/>
        <end position="742"/>
    </location>
</feature>
<feature type="compositionally biased region" description="Acidic residues" evidence="1">
    <location>
        <begin position="34"/>
        <end position="44"/>
    </location>
</feature>
<dbReference type="KEGG" id="phu:Phum_PHUM491660"/>
<feature type="compositionally biased region" description="Low complexity" evidence="1">
    <location>
        <begin position="588"/>
        <end position="606"/>
    </location>
</feature>
<dbReference type="RefSeq" id="XP_002430605.1">
    <property type="nucleotide sequence ID" value="XM_002430560.1"/>
</dbReference>
<dbReference type="CTD" id="8235843"/>
<gene>
    <name evidence="3" type="primary">8235843</name>
    <name evidence="2" type="ORF">Phum_PHUM491660</name>
</gene>
<protein>
    <submittedName>
        <fullName evidence="2 3">Uncharacterized protein</fullName>
    </submittedName>
</protein>
<dbReference type="OrthoDB" id="6594710at2759"/>
<dbReference type="EMBL" id="AAZO01005944">
    <property type="status" value="NOT_ANNOTATED_CDS"/>
    <property type="molecule type" value="Genomic_DNA"/>
</dbReference>
<dbReference type="HOGENOM" id="CLU_287760_0_0_1"/>
<feature type="compositionally biased region" description="Basic and acidic residues" evidence="1">
    <location>
        <begin position="577"/>
        <end position="586"/>
    </location>
</feature>
<sequence>MSVSSNDSNGFRGKDFYKRKESKSSCPILRCDGCDDGNDDDDDEKTAMKDEKSYVTIGSVRYGVRFSPSSPDENTSPSRGSIPNDGDSIEIDHCCDVMQMAWPRTTRGSSLPPSKIPLPNANEKVQANNKRGGGGGKAGEERATAPVYRSVSEVSRPKRIPVSSCFAVESDESNNIGDMKATSPQTPNSSRRPLFAKANFKFGGNAPTPSSSSSSEDKDTSRLIPGTKDDNSTSGNQFQITLDKLQKFRFGGNNDKSAASGAVQKKKKISDKTERLRELTDKLLHSRGPSAGSGDKKKPPTCNSSSSSPSKSISGKQTGGPSLRNFFGSTTSLTGFQSKSGGPKREASIRSVDSGPATQSPKDFDVKSDECKTLSDDDKFDCNIPKPKKTHSKPTISGIAGYAQRINAFRSASFSQVDYDTADGKYTRTLRKNGNESKPGIPSFGCVTFPRVKQVDASTSVSPPPDKVTENAGSTPSVDSAVGSDEGFVIGSSNNLILISEGHKPSGGSRSLTYPFTKKLSKSDEIPFSSIDGNGLKSLHQCSLNRELSDVKEEVSVSSETPTIGGGDTLSVGSNETVREFHEKTCDNSLNNSANNSPNPRVSPNSEKTVYQCMVKEYPMIVSTTEIPVDNSKSVPDKNETLETLETLEREINELIIQQKGSGTSPKPEIYVTTWPKESDVVRDNDSDASEKSKTETKKKNENDDNNFSEKEKGEDDDNNKNDNKSKESETEESKKIDKRWSSDTSNDGSSEPVSVEENYFKNQWTKNVEKPKLTCQSSDERDDDVSANYRRYHLLSRNDSLSEGDSDQGERRPSTPMRDRERTCSPSPYAHNYDLSSDNESKNGRCSHGPRRYSKRPLRGPYGQMLEAEMKKPETTRLLSKKQFSDDLKFLEEYIHPLPEGRVHSNENTRPSSESRLTCPRPRFNAGRSFDDSQLQNVYNTDPRSPSKRKASSTLPFPNGDDAQKDTLVVCHQRTTSSPSQLENFSSGNSSTSVSTSTSATTPTTPTTTTTTSSDVIKGNPQPSQELLAALLKGSSERRYVTEDNPLGNAQNSKVRLTFFFLFLIFNGN</sequence>
<feature type="compositionally biased region" description="Polar residues" evidence="1">
    <location>
        <begin position="67"/>
        <end position="81"/>
    </location>
</feature>
<reference evidence="2" key="1">
    <citation type="submission" date="2007-04" db="EMBL/GenBank/DDBJ databases">
        <title>Annotation of Pediculus humanus corporis strain USDA.</title>
        <authorList>
            <person name="Kirkness E."/>
            <person name="Hannick L."/>
            <person name="Hass B."/>
            <person name="Bruggner R."/>
            <person name="Lawson D."/>
            <person name="Bidwell S."/>
            <person name="Joardar V."/>
            <person name="Caler E."/>
            <person name="Walenz B."/>
            <person name="Inman J."/>
            <person name="Schobel S."/>
            <person name="Galinsky K."/>
            <person name="Amedeo P."/>
            <person name="Strausberg R."/>
        </authorList>
    </citation>
    <scope>NUCLEOTIDE SEQUENCE</scope>
    <source>
        <strain evidence="2">USDA</strain>
    </source>
</reference>
<dbReference type="VEuPathDB" id="VectorBase:PHUM491660"/>
<feature type="compositionally biased region" description="Polar residues" evidence="1">
    <location>
        <begin position="743"/>
        <end position="753"/>
    </location>
</feature>
<reference evidence="2" key="2">
    <citation type="submission" date="2007-04" db="EMBL/GenBank/DDBJ databases">
        <title>The genome of the human body louse.</title>
        <authorList>
            <consortium name="The Human Body Louse Genome Consortium"/>
            <person name="Kirkness E."/>
            <person name="Walenz B."/>
            <person name="Hass B."/>
            <person name="Bruggner R."/>
            <person name="Strausberg R."/>
        </authorList>
    </citation>
    <scope>NUCLEOTIDE SEQUENCE</scope>
    <source>
        <strain evidence="2">USDA</strain>
    </source>
</reference>
<feature type="compositionally biased region" description="Basic residues" evidence="1">
    <location>
        <begin position="849"/>
        <end position="859"/>
    </location>
</feature>
<feature type="region of interest" description="Disordered" evidence="1">
    <location>
        <begin position="553"/>
        <end position="608"/>
    </location>
</feature>
<evidence type="ECO:0000256" key="1">
    <source>
        <dbReference type="SAM" id="MobiDB-lite"/>
    </source>
</evidence>